<dbReference type="InterPro" id="IPR049192">
    <property type="entry name" value="DUF4246_C"/>
</dbReference>
<dbReference type="GeneID" id="37024403"/>
<accession>A0A316V8V1</accession>
<dbReference type="Pfam" id="PF21666">
    <property type="entry name" value="DUF4246_N"/>
    <property type="match status" value="1"/>
</dbReference>
<dbReference type="STRING" id="1280837.A0A316V8V1"/>
<dbReference type="AlphaFoldDB" id="A0A316V8V1"/>
<organism evidence="3 4">
    <name type="scientific">Meira miltonrushii</name>
    <dbReference type="NCBI Taxonomy" id="1280837"/>
    <lineage>
        <taxon>Eukaryota</taxon>
        <taxon>Fungi</taxon>
        <taxon>Dikarya</taxon>
        <taxon>Basidiomycota</taxon>
        <taxon>Ustilaginomycotina</taxon>
        <taxon>Exobasidiomycetes</taxon>
        <taxon>Exobasidiales</taxon>
        <taxon>Brachybasidiaceae</taxon>
        <taxon>Meira</taxon>
    </lineage>
</organism>
<dbReference type="InterPro" id="IPR049207">
    <property type="entry name" value="DUF4246_N"/>
</dbReference>
<evidence type="ECO:0000313" key="3">
    <source>
        <dbReference type="EMBL" id="PWN33664.1"/>
    </source>
</evidence>
<dbReference type="InParanoid" id="A0A316V8V1"/>
<dbReference type="EMBL" id="KZ819604">
    <property type="protein sequence ID" value="PWN33664.1"/>
    <property type="molecule type" value="Genomic_DNA"/>
</dbReference>
<evidence type="ECO:0000313" key="4">
    <source>
        <dbReference type="Proteomes" id="UP000245771"/>
    </source>
</evidence>
<protein>
    <submittedName>
        <fullName evidence="3">Uncharacterized protein</fullName>
    </submittedName>
</protein>
<dbReference type="PANTHER" id="PTHR33119:SF1">
    <property type="entry name" value="FE2OG DIOXYGENASE DOMAIN-CONTAINING PROTEIN"/>
    <property type="match status" value="1"/>
</dbReference>
<dbReference type="PANTHER" id="PTHR33119">
    <property type="entry name" value="IFI3P"/>
    <property type="match status" value="1"/>
</dbReference>
<keyword evidence="4" id="KW-1185">Reference proteome</keyword>
<dbReference type="Proteomes" id="UP000245771">
    <property type="component" value="Unassembled WGS sequence"/>
</dbReference>
<evidence type="ECO:0000259" key="1">
    <source>
        <dbReference type="Pfam" id="PF14033"/>
    </source>
</evidence>
<gene>
    <name evidence="3" type="ORF">FA14DRAFT_64352</name>
</gene>
<dbReference type="RefSeq" id="XP_025353966.1">
    <property type="nucleotide sequence ID" value="XM_025502622.1"/>
</dbReference>
<dbReference type="Pfam" id="PF14033">
    <property type="entry name" value="DUF4246"/>
    <property type="match status" value="1"/>
</dbReference>
<proteinExistence type="predicted"/>
<dbReference type="OrthoDB" id="415532at2759"/>
<feature type="domain" description="DUF4246" evidence="1">
    <location>
        <begin position="225"/>
        <end position="703"/>
    </location>
</feature>
<sequence length="827" mass="95912">MNKEIFDLLLELASLPPASFASSETPISNLFLQKRTSRGSIISKIPLVAWAIVTGEPLLPSSTSFVPQEETLTKAISRMTDRYYDSPDIFRPQDTLERWLYILEDIDVVGNIDEEMFYFAEHFDKFQLGDYETGMRLWRAMEGSIMDALSLATLWLHYFFIFAVPHKEKYRSFPGICEPRLSTEKMVILAMNDIEQKSNWQQKLQDETIVANWRQECFTQGFTTSMFDWMMKALHFKAKSKEEKTGVQMSPPPSVFHSDALIDENLQSRLNKGFCELMKVNKRFYDWHPGSKQMVLDLVHPSMYCLALGRSHLGQISNESTDPLALAKEFLLWYKGSESDLPLTLFNKVTKTFSSTGSTVAHPICISYGVRMALQLPDLSNKVVEHQYQWLPADVRIVADGKAKILSYINSLKQSQLYSPLQDLVSAFIPMFERVLTFQEDEILRNEVHGSGHLADFRPENFENTAPDQFFDLKSIEEFQEWKEDRLKEGKDIPPCPPPEDEDYDDEYEQEQRHWHSVRTFVPPEVTPFKAPDLEDVKWTKLQDKTIQIIFKLASVELTPEKPEYDGGVWHVEGTYSEQICATGIYYLDSENITDPTLQFRQRIEGNTLPEWNYEQDQFEPMNRLFGHVQRGDDSVQSMYVQLGHLSTPSKRAIVFPNTMQHKLSPFKLINPTKPGHRRMIVMFLVDPDCRITSTAEIAQQQCNEREAAFAFGTTVDELPNIQLGNLTFDISDLIMREVLGKSKEAFEEFKKIEQRKKEAMGKKRQQILDGEESEQWLKDREVVSFSAPMTYEEACWHRARLMQQRSQIMEEFVQEDDEEGWNLCEH</sequence>
<reference evidence="3 4" key="1">
    <citation type="journal article" date="2018" name="Mol. Biol. Evol.">
        <title>Broad Genomic Sampling Reveals a Smut Pathogenic Ancestry of the Fungal Clade Ustilaginomycotina.</title>
        <authorList>
            <person name="Kijpornyongpan T."/>
            <person name="Mondo S.J."/>
            <person name="Barry K."/>
            <person name="Sandor L."/>
            <person name="Lee J."/>
            <person name="Lipzen A."/>
            <person name="Pangilinan J."/>
            <person name="LaButti K."/>
            <person name="Hainaut M."/>
            <person name="Henrissat B."/>
            <person name="Grigoriev I.V."/>
            <person name="Spatafora J.W."/>
            <person name="Aime M.C."/>
        </authorList>
    </citation>
    <scope>NUCLEOTIDE SEQUENCE [LARGE SCALE GENOMIC DNA]</scope>
    <source>
        <strain evidence="3 4">MCA 3882</strain>
    </source>
</reference>
<dbReference type="InterPro" id="IPR025340">
    <property type="entry name" value="DUF4246"/>
</dbReference>
<feature type="domain" description="DUF4246" evidence="2">
    <location>
        <begin position="178"/>
        <end position="216"/>
    </location>
</feature>
<evidence type="ECO:0000259" key="2">
    <source>
        <dbReference type="Pfam" id="PF21666"/>
    </source>
</evidence>
<name>A0A316V8V1_9BASI</name>